<protein>
    <submittedName>
        <fullName evidence="1">5312_t:CDS:1</fullName>
    </submittedName>
</protein>
<sequence>MNPPTLPAEEVIPLILRLVGSNNVLCGVEDQLCEYGYTQLAQVVAEQTDTPVDLTPSSKLAELLYIAKEQGRNT</sequence>
<organism evidence="1 2">
    <name type="scientific">Acaulospora morrowiae</name>
    <dbReference type="NCBI Taxonomy" id="94023"/>
    <lineage>
        <taxon>Eukaryota</taxon>
        <taxon>Fungi</taxon>
        <taxon>Fungi incertae sedis</taxon>
        <taxon>Mucoromycota</taxon>
        <taxon>Glomeromycotina</taxon>
        <taxon>Glomeromycetes</taxon>
        <taxon>Diversisporales</taxon>
        <taxon>Acaulosporaceae</taxon>
        <taxon>Acaulospora</taxon>
    </lineage>
</organism>
<reference evidence="1" key="1">
    <citation type="submission" date="2021-06" db="EMBL/GenBank/DDBJ databases">
        <authorList>
            <person name="Kallberg Y."/>
            <person name="Tangrot J."/>
            <person name="Rosling A."/>
        </authorList>
    </citation>
    <scope>NUCLEOTIDE SEQUENCE</scope>
    <source>
        <strain evidence="1">CL551</strain>
    </source>
</reference>
<dbReference type="AlphaFoldDB" id="A0A9N9C026"/>
<comment type="caution">
    <text evidence="1">The sequence shown here is derived from an EMBL/GenBank/DDBJ whole genome shotgun (WGS) entry which is preliminary data.</text>
</comment>
<name>A0A9N9C026_9GLOM</name>
<feature type="non-terminal residue" evidence="1">
    <location>
        <position position="74"/>
    </location>
</feature>
<keyword evidence="2" id="KW-1185">Reference proteome</keyword>
<evidence type="ECO:0000313" key="2">
    <source>
        <dbReference type="Proteomes" id="UP000789342"/>
    </source>
</evidence>
<dbReference type="EMBL" id="CAJVPV010005061">
    <property type="protein sequence ID" value="CAG8583988.1"/>
    <property type="molecule type" value="Genomic_DNA"/>
</dbReference>
<accession>A0A9N9C026</accession>
<evidence type="ECO:0000313" key="1">
    <source>
        <dbReference type="EMBL" id="CAG8583988.1"/>
    </source>
</evidence>
<dbReference type="OrthoDB" id="538223at2759"/>
<gene>
    <name evidence="1" type="ORF">AMORRO_LOCUS7038</name>
</gene>
<proteinExistence type="predicted"/>
<dbReference type="Proteomes" id="UP000789342">
    <property type="component" value="Unassembled WGS sequence"/>
</dbReference>